<feature type="transmembrane region" description="Helical" evidence="2">
    <location>
        <begin position="83"/>
        <end position="111"/>
    </location>
</feature>
<feature type="transmembrane region" description="Helical" evidence="2">
    <location>
        <begin position="117"/>
        <end position="138"/>
    </location>
</feature>
<accession>A0A0W1A0R2</accession>
<feature type="compositionally biased region" description="Basic and acidic residues" evidence="1">
    <location>
        <begin position="242"/>
        <end position="254"/>
    </location>
</feature>
<evidence type="ECO:0000256" key="2">
    <source>
        <dbReference type="SAM" id="Phobius"/>
    </source>
</evidence>
<proteinExistence type="predicted"/>
<gene>
    <name evidence="3" type="ORF">Lwal_2968</name>
</gene>
<dbReference type="Proteomes" id="UP000054729">
    <property type="component" value="Unassembled WGS sequence"/>
</dbReference>
<feature type="region of interest" description="Disordered" evidence="1">
    <location>
        <begin position="163"/>
        <end position="262"/>
    </location>
</feature>
<reference evidence="3 4" key="1">
    <citation type="submission" date="2015-11" db="EMBL/GenBank/DDBJ databases">
        <title>Genomic analysis of 38 Legionella species identifies large and diverse effector repertoires.</title>
        <authorList>
            <person name="Burstein D."/>
            <person name="Amaro F."/>
            <person name="Zusman T."/>
            <person name="Lifshitz Z."/>
            <person name="Cohen O."/>
            <person name="Gilbert J.A."/>
            <person name="Pupko T."/>
            <person name="Shuman H.A."/>
            <person name="Segal G."/>
        </authorList>
    </citation>
    <scope>NUCLEOTIDE SEQUENCE [LARGE SCALE GENOMIC DNA]</scope>
    <source>
        <strain evidence="3 4">ATCC 51914</strain>
    </source>
</reference>
<evidence type="ECO:0000313" key="4">
    <source>
        <dbReference type="Proteomes" id="UP000054729"/>
    </source>
</evidence>
<dbReference type="EMBL" id="LNZB01000060">
    <property type="protein sequence ID" value="KTD74927.1"/>
    <property type="molecule type" value="Genomic_DNA"/>
</dbReference>
<evidence type="ECO:0008006" key="5">
    <source>
        <dbReference type="Google" id="ProtNLM"/>
    </source>
</evidence>
<evidence type="ECO:0000256" key="1">
    <source>
        <dbReference type="SAM" id="MobiDB-lite"/>
    </source>
</evidence>
<dbReference type="AlphaFoldDB" id="A0A0W1A0R2"/>
<organism evidence="3 4">
    <name type="scientific">Legionella waltersii</name>
    <dbReference type="NCBI Taxonomy" id="66969"/>
    <lineage>
        <taxon>Bacteria</taxon>
        <taxon>Pseudomonadati</taxon>
        <taxon>Pseudomonadota</taxon>
        <taxon>Gammaproteobacteria</taxon>
        <taxon>Legionellales</taxon>
        <taxon>Legionellaceae</taxon>
        <taxon>Legionella</taxon>
    </lineage>
</organism>
<keyword evidence="2" id="KW-0472">Membrane</keyword>
<feature type="compositionally biased region" description="Basic and acidic residues" evidence="1">
    <location>
        <begin position="164"/>
        <end position="177"/>
    </location>
</feature>
<name>A0A0W1A0R2_9GAMM</name>
<dbReference type="RefSeq" id="WP_058481575.1">
    <property type="nucleotide sequence ID" value="NZ_CAAAIQ010000010.1"/>
</dbReference>
<comment type="caution">
    <text evidence="3">The sequence shown here is derived from an EMBL/GenBank/DDBJ whole genome shotgun (WGS) entry which is preliminary data.</text>
</comment>
<evidence type="ECO:0000313" key="3">
    <source>
        <dbReference type="EMBL" id="KTD74927.1"/>
    </source>
</evidence>
<dbReference type="PATRIC" id="fig|66969.6.peg.3226"/>
<protein>
    <recommendedName>
        <fullName evidence="5">Transmembrane protein</fullName>
    </recommendedName>
</protein>
<keyword evidence="2" id="KW-0812">Transmembrane</keyword>
<sequence length="262" mass="27743">MDQLYEALNLEGFQALISFIDQGGHAKLASGYGSWNTNNSETVKTHVKNVNEWQCHKEGLIDNVLREFCGVEKLGIGKEFKQLLKAVGIAVGVTSLATAGVAIGMAVTVGIAAFPPIGIAIAVGVAVGVGVVGIAALVRWAYKAATQKSATAARFESIQAENTELAKEEGHEPDRKPSVSLEDSPEHEPERNQNNISPPLVDLTRKGRQVTSKPTLTILPTEPSIIGTGAPLNKGSLGATKADVRDTVVTEPPRDAQSFQNV</sequence>
<keyword evidence="4" id="KW-1185">Reference proteome</keyword>
<keyword evidence="2" id="KW-1133">Transmembrane helix</keyword>